<sequence length="87" mass="9548">MGLSQPMEVSVVPGSAKPGDLPPAVHARDAVQPDIDAQVTGKQTEQDCEGYGEDAEEDGETLCEHLDPFGYRIATLFRQCEDHMEMR</sequence>
<protein>
    <submittedName>
        <fullName evidence="2">Uncharacterized protein</fullName>
    </submittedName>
</protein>
<reference evidence="2 3" key="1">
    <citation type="submission" date="2018-02" db="EMBL/GenBank/DDBJ databases">
        <title>The draft genome of Phyllobacterium myrsinacearum DSM5892.</title>
        <authorList>
            <person name="Li L."/>
            <person name="Liu L."/>
            <person name="Zhang X."/>
            <person name="Wang T."/>
        </authorList>
    </citation>
    <scope>NUCLEOTIDE SEQUENCE [LARGE SCALE GENOMIC DNA]</scope>
    <source>
        <strain evidence="2 3">DSM 5892</strain>
    </source>
</reference>
<proteinExistence type="predicted"/>
<evidence type="ECO:0000313" key="2">
    <source>
        <dbReference type="EMBL" id="PRD49540.1"/>
    </source>
</evidence>
<dbReference type="AlphaFoldDB" id="A0A2S9J9T2"/>
<dbReference type="Proteomes" id="UP000238563">
    <property type="component" value="Unassembled WGS sequence"/>
</dbReference>
<evidence type="ECO:0000313" key="3">
    <source>
        <dbReference type="Proteomes" id="UP000238563"/>
    </source>
</evidence>
<name>A0A2S9J9T2_9HYPH</name>
<comment type="caution">
    <text evidence="2">The sequence shown here is derived from an EMBL/GenBank/DDBJ whole genome shotgun (WGS) entry which is preliminary data.</text>
</comment>
<keyword evidence="3" id="KW-1185">Reference proteome</keyword>
<accession>A0A2S9J9T2</accession>
<feature type="region of interest" description="Disordered" evidence="1">
    <location>
        <begin position="1"/>
        <end position="23"/>
    </location>
</feature>
<dbReference type="EMBL" id="PVBT01000012">
    <property type="protein sequence ID" value="PRD49540.1"/>
    <property type="molecule type" value="Genomic_DNA"/>
</dbReference>
<organism evidence="2 3">
    <name type="scientific">Phyllobacterium myrsinacearum</name>
    <dbReference type="NCBI Taxonomy" id="28101"/>
    <lineage>
        <taxon>Bacteria</taxon>
        <taxon>Pseudomonadati</taxon>
        <taxon>Pseudomonadota</taxon>
        <taxon>Alphaproteobacteria</taxon>
        <taxon>Hyphomicrobiales</taxon>
        <taxon>Phyllobacteriaceae</taxon>
        <taxon>Phyllobacterium</taxon>
    </lineage>
</organism>
<gene>
    <name evidence="2" type="ORF">C5750_26015</name>
</gene>
<evidence type="ECO:0000256" key="1">
    <source>
        <dbReference type="SAM" id="MobiDB-lite"/>
    </source>
</evidence>